<dbReference type="Pfam" id="PF13302">
    <property type="entry name" value="Acetyltransf_3"/>
    <property type="match status" value="1"/>
</dbReference>
<organism evidence="2 3">
    <name type="scientific">Iodobacter arcticus</name>
    <dbReference type="NCBI Taxonomy" id="590593"/>
    <lineage>
        <taxon>Bacteria</taxon>
        <taxon>Pseudomonadati</taxon>
        <taxon>Pseudomonadota</taxon>
        <taxon>Betaproteobacteria</taxon>
        <taxon>Neisseriales</taxon>
        <taxon>Chitinibacteraceae</taxon>
        <taxon>Iodobacter</taxon>
    </lineage>
</organism>
<keyword evidence="2" id="KW-0012">Acyltransferase</keyword>
<accession>A0ABW2R396</accession>
<dbReference type="EC" id="2.3.-.-" evidence="2"/>
<dbReference type="EMBL" id="JBHTBQ010000044">
    <property type="protein sequence ID" value="MFC7421760.1"/>
    <property type="molecule type" value="Genomic_DNA"/>
</dbReference>
<comment type="caution">
    <text evidence="2">The sequence shown here is derived from an EMBL/GenBank/DDBJ whole genome shotgun (WGS) entry which is preliminary data.</text>
</comment>
<dbReference type="SUPFAM" id="SSF55729">
    <property type="entry name" value="Acyl-CoA N-acyltransferases (Nat)"/>
    <property type="match status" value="1"/>
</dbReference>
<sequence>MAIFEQVELQTSRLLLRPLQESDAVALLAIFSDEKVMQYWSTPPWDSIDIAHALIARDLKAMAAGEYIRLGIERVEDHVLIGTTSLFDLNEQCCRAEIGYGMASSAWGVGYMHEALSALLDFGFSELKLNRVEADIDPRNLASAKSLERLGFSREGYLRERWIVDGVVSDTALYGLLFSDWNNTHQ</sequence>
<dbReference type="PANTHER" id="PTHR43792">
    <property type="entry name" value="GNAT FAMILY, PUTATIVE (AFU_ORTHOLOGUE AFUA_3G00765)-RELATED-RELATED"/>
    <property type="match status" value="1"/>
</dbReference>
<feature type="domain" description="N-acetyltransferase" evidence="1">
    <location>
        <begin position="14"/>
        <end position="174"/>
    </location>
</feature>
<protein>
    <submittedName>
        <fullName evidence="2">GNAT family N-acetyltransferase</fullName>
        <ecNumber evidence="2">2.3.-.-</ecNumber>
    </submittedName>
</protein>
<keyword evidence="3" id="KW-1185">Reference proteome</keyword>
<keyword evidence="2" id="KW-0808">Transferase</keyword>
<dbReference type="RefSeq" id="WP_380189322.1">
    <property type="nucleotide sequence ID" value="NZ_JBHTBQ010000044.1"/>
</dbReference>
<dbReference type="Proteomes" id="UP001596473">
    <property type="component" value="Unassembled WGS sequence"/>
</dbReference>
<name>A0ABW2R396_9NEIS</name>
<reference evidence="3" key="1">
    <citation type="journal article" date="2019" name="Int. J. Syst. Evol. Microbiol.">
        <title>The Global Catalogue of Microorganisms (GCM) 10K type strain sequencing project: providing services to taxonomists for standard genome sequencing and annotation.</title>
        <authorList>
            <consortium name="The Broad Institute Genomics Platform"/>
            <consortium name="The Broad Institute Genome Sequencing Center for Infectious Disease"/>
            <person name="Wu L."/>
            <person name="Ma J."/>
        </authorList>
    </citation>
    <scope>NUCLEOTIDE SEQUENCE [LARGE SCALE GENOMIC DNA]</scope>
    <source>
        <strain evidence="3">CCUG 62945</strain>
    </source>
</reference>
<dbReference type="InterPro" id="IPR016181">
    <property type="entry name" value="Acyl_CoA_acyltransferase"/>
</dbReference>
<dbReference type="GO" id="GO:0016746">
    <property type="term" value="F:acyltransferase activity"/>
    <property type="evidence" value="ECO:0007669"/>
    <property type="project" value="UniProtKB-KW"/>
</dbReference>
<dbReference type="PANTHER" id="PTHR43792:SF9">
    <property type="entry name" value="RIBOSOMAL-PROTEIN-ALANINE ACETYLTRANSFERASE"/>
    <property type="match status" value="1"/>
</dbReference>
<dbReference type="InterPro" id="IPR000182">
    <property type="entry name" value="GNAT_dom"/>
</dbReference>
<evidence type="ECO:0000313" key="3">
    <source>
        <dbReference type="Proteomes" id="UP001596473"/>
    </source>
</evidence>
<evidence type="ECO:0000259" key="1">
    <source>
        <dbReference type="PROSITE" id="PS51186"/>
    </source>
</evidence>
<dbReference type="InterPro" id="IPR051531">
    <property type="entry name" value="N-acetyltransferase"/>
</dbReference>
<evidence type="ECO:0000313" key="2">
    <source>
        <dbReference type="EMBL" id="MFC7421760.1"/>
    </source>
</evidence>
<dbReference type="Gene3D" id="3.40.630.30">
    <property type="match status" value="1"/>
</dbReference>
<proteinExistence type="predicted"/>
<dbReference type="PROSITE" id="PS51186">
    <property type="entry name" value="GNAT"/>
    <property type="match status" value="1"/>
</dbReference>
<gene>
    <name evidence="2" type="ORF">ACFQNF_18025</name>
</gene>